<keyword evidence="2" id="KW-1185">Reference proteome</keyword>
<dbReference type="Gene3D" id="3.20.20.80">
    <property type="entry name" value="Glycosidases"/>
    <property type="match status" value="1"/>
</dbReference>
<evidence type="ECO:0008006" key="3">
    <source>
        <dbReference type="Google" id="ProtNLM"/>
    </source>
</evidence>
<dbReference type="AlphaFoldDB" id="A0AAD5UCU5"/>
<dbReference type="PANTHER" id="PTHR42976:SF1">
    <property type="entry name" value="GH18 DOMAIN-CONTAINING PROTEIN-RELATED"/>
    <property type="match status" value="1"/>
</dbReference>
<evidence type="ECO:0000313" key="2">
    <source>
        <dbReference type="Proteomes" id="UP001210925"/>
    </source>
</evidence>
<name>A0AAD5UCU5_9FUNG</name>
<dbReference type="Proteomes" id="UP001210925">
    <property type="component" value="Unassembled WGS sequence"/>
</dbReference>
<dbReference type="InterPro" id="IPR052750">
    <property type="entry name" value="GH18_Chitinase"/>
</dbReference>
<reference evidence="1" key="1">
    <citation type="submission" date="2020-05" db="EMBL/GenBank/DDBJ databases">
        <title>Phylogenomic resolution of chytrid fungi.</title>
        <authorList>
            <person name="Stajich J.E."/>
            <person name="Amses K."/>
            <person name="Simmons R."/>
            <person name="Seto K."/>
            <person name="Myers J."/>
            <person name="Bonds A."/>
            <person name="Quandt C.A."/>
            <person name="Barry K."/>
            <person name="Liu P."/>
            <person name="Grigoriev I."/>
            <person name="Longcore J.E."/>
            <person name="James T.Y."/>
        </authorList>
    </citation>
    <scope>NUCLEOTIDE SEQUENCE</scope>
    <source>
        <strain evidence="1">PLAUS21</strain>
    </source>
</reference>
<sequence length="337" mass="36592">MKTALFIAGVACSQWPTKLLAPYVDITIHPRFDINIAQRQTGIQYYTIGPIISDSSGFPAWQGNITANSTSGFYASTISNLRNNGGDVILSFGSDDGFEIAENCTSADELVTKYQSVISAYGANFITIYTPFTGYLDAFQQTNDIRSQALATLQKNNPNLKISFTLPSDTTGIDIHGMEVLKSAFQHNVAVTSVNIIAGNYACCVSNGTAVKYAISAVEGTKAYINQTRVQNVGLGIVPVIGQNTDFVFGLDDAKQLVDYANQNTWLSFLSYSTMNRDTNLNGTIEHSSQIPQNLFGFATVLKSWAGITSTTDTSPLPSAAWKANNWIFIILVLCYI</sequence>
<comment type="caution">
    <text evidence="1">The sequence shown here is derived from an EMBL/GenBank/DDBJ whole genome shotgun (WGS) entry which is preliminary data.</text>
</comment>
<proteinExistence type="predicted"/>
<protein>
    <recommendedName>
        <fullName evidence="3">Chitinase</fullName>
    </recommendedName>
</protein>
<organism evidence="1 2">
    <name type="scientific">Boothiomyces macroporosus</name>
    <dbReference type="NCBI Taxonomy" id="261099"/>
    <lineage>
        <taxon>Eukaryota</taxon>
        <taxon>Fungi</taxon>
        <taxon>Fungi incertae sedis</taxon>
        <taxon>Chytridiomycota</taxon>
        <taxon>Chytridiomycota incertae sedis</taxon>
        <taxon>Chytridiomycetes</taxon>
        <taxon>Rhizophydiales</taxon>
        <taxon>Terramycetaceae</taxon>
        <taxon>Boothiomyces</taxon>
    </lineage>
</organism>
<dbReference type="EMBL" id="JADGKB010000086">
    <property type="protein sequence ID" value="KAJ3254412.1"/>
    <property type="molecule type" value="Genomic_DNA"/>
</dbReference>
<dbReference type="PANTHER" id="PTHR42976">
    <property type="entry name" value="BIFUNCTIONAL CHITINASE/LYSOZYME-RELATED"/>
    <property type="match status" value="1"/>
</dbReference>
<evidence type="ECO:0000313" key="1">
    <source>
        <dbReference type="EMBL" id="KAJ3254412.1"/>
    </source>
</evidence>
<gene>
    <name evidence="1" type="ORF">HK103_007206</name>
</gene>
<accession>A0AAD5UCU5</accession>